<proteinExistence type="predicted"/>
<evidence type="ECO:0000313" key="1">
    <source>
        <dbReference type="EMBL" id="MQS17915.1"/>
    </source>
</evidence>
<comment type="caution">
    <text evidence="1">The sequence shown here is derived from an EMBL/GenBank/DDBJ whole genome shotgun (WGS) entry which is preliminary data.</text>
</comment>
<evidence type="ECO:0000313" key="2">
    <source>
        <dbReference type="Proteomes" id="UP000450000"/>
    </source>
</evidence>
<reference evidence="1 2" key="1">
    <citation type="submission" date="2019-09" db="EMBL/GenBank/DDBJ databases">
        <title>Genome Sequences of Streptomyces kaniharaensis ATCC 21070.</title>
        <authorList>
            <person name="Zhu W."/>
            <person name="De Crecy-Lagard V."/>
            <person name="Richards N.G."/>
        </authorList>
    </citation>
    <scope>NUCLEOTIDE SEQUENCE [LARGE SCALE GENOMIC DNA]</scope>
    <source>
        <strain evidence="1 2">SF-557</strain>
    </source>
</reference>
<gene>
    <name evidence="1" type="ORF">F7Q99_38440</name>
</gene>
<dbReference type="Proteomes" id="UP000450000">
    <property type="component" value="Unassembled WGS sequence"/>
</dbReference>
<dbReference type="OrthoDB" id="9848176at2"/>
<keyword evidence="2" id="KW-1185">Reference proteome</keyword>
<accession>A0A6N7L3T4</accession>
<sequence>MSERESVTGAEPGKEATPARAAALALIAAHRLLGREAQALADGEKSTPSSKDRAATLRRKQALLGDTCRYLSGAVSFLASVVGLQELGVDGQSPQDAAGEPYTALPALEDLDSDLFSTVFEELHKAIGALRKVYVPTCKHPDLAFPEDRAAMAEVVAHLRTGFALLEAAHGDEDAEEESTGTEALLDELEQICAPLPSQHGEMSDEAVIARVLNDPRLAAKTAKALRLRRQGAAPA</sequence>
<organism evidence="1 2">
    <name type="scientific">Streptomyces kaniharaensis</name>
    <dbReference type="NCBI Taxonomy" id="212423"/>
    <lineage>
        <taxon>Bacteria</taxon>
        <taxon>Bacillati</taxon>
        <taxon>Actinomycetota</taxon>
        <taxon>Actinomycetes</taxon>
        <taxon>Kitasatosporales</taxon>
        <taxon>Streptomycetaceae</taxon>
        <taxon>Streptomyces</taxon>
    </lineage>
</organism>
<dbReference type="RefSeq" id="WP_153471755.1">
    <property type="nucleotide sequence ID" value="NZ_WBOF01000007.1"/>
</dbReference>
<protein>
    <submittedName>
        <fullName evidence="1">Uncharacterized protein</fullName>
    </submittedName>
</protein>
<name>A0A6N7L3T4_9ACTN</name>
<dbReference type="AlphaFoldDB" id="A0A6N7L3T4"/>
<dbReference type="EMBL" id="WBOF01000007">
    <property type="protein sequence ID" value="MQS17915.1"/>
    <property type="molecule type" value="Genomic_DNA"/>
</dbReference>